<evidence type="ECO:0000256" key="6">
    <source>
        <dbReference type="ARBA" id="ARBA00023203"/>
    </source>
</evidence>
<accession>A0A8R1Y566</accession>
<dbReference type="InterPro" id="IPR038023">
    <property type="entry name" value="VASP_sf"/>
</dbReference>
<dbReference type="Gene3D" id="1.20.5.1160">
    <property type="entry name" value="Vasodilator-stimulated phosphoprotein"/>
    <property type="match status" value="1"/>
</dbReference>
<sequence length="466" mass="51508">RWFSLSSERSARVYVVHNTRSQQFRVTAHLENERVLDTQLYLGMLYECATATFHQLLDVHSQMYGLKFAPPNADQARQFERTVRQALDYIMRSQEPVMHSNGGSHEAPLSVQPSWPRHSNSRCDGSRKGRATREEEEEASMHSLRFMPRGRPLRSRATLLDCPRPPVTPEEEGSHPDHHYHHMSKMRRRLRRPQPHSARGSRVRDCRVIHWRRRSDVARSRSTHRRVRDLAVLRTPSRARTARCPGNRPPFAPATLPAALLTPSARLGGHFAAVAAAAPPSSPTTTSSTPTVTPAPGSPIAAAAASRSSLPVVHVSLPVVTNTNSVESLPDWFSMMAGESKENLSTVEEEEQSTVDEEQEEEQDGDAKSAEDSGELVVQQTDSHHYHQQQHVQQAVDDSAGGCIIGSTNGLAAGGGSAAYSASSNGAGAGLSLEQFDRLKNEILGEIRTQMDKMKREIIEAIVANR</sequence>
<dbReference type="GO" id="GO:0032433">
    <property type="term" value="C:filopodium tip"/>
    <property type="evidence" value="ECO:0000318"/>
    <property type="project" value="GO_Central"/>
</dbReference>
<dbReference type="Pfam" id="PF08776">
    <property type="entry name" value="VASP_tetra"/>
    <property type="match status" value="1"/>
</dbReference>
<dbReference type="GO" id="GO:0008154">
    <property type="term" value="P:actin polymerization or depolymerization"/>
    <property type="evidence" value="ECO:0000318"/>
    <property type="project" value="GO_Central"/>
</dbReference>
<dbReference type="SUPFAM" id="SSF118370">
    <property type="entry name" value="Vasodilator-stimulated phosphoprotein, VASP, tetramerisation domain"/>
    <property type="match status" value="1"/>
</dbReference>
<evidence type="ECO:0000256" key="1">
    <source>
        <dbReference type="ARBA" id="ARBA00004245"/>
    </source>
</evidence>
<keyword evidence="4" id="KW-0963">Cytoplasm</keyword>
<organism evidence="10 11">
    <name type="scientific">Pristionchus pacificus</name>
    <name type="common">Parasitic nematode worm</name>
    <dbReference type="NCBI Taxonomy" id="54126"/>
    <lineage>
        <taxon>Eukaryota</taxon>
        <taxon>Metazoa</taxon>
        <taxon>Ecdysozoa</taxon>
        <taxon>Nematoda</taxon>
        <taxon>Chromadorea</taxon>
        <taxon>Rhabditida</taxon>
        <taxon>Rhabditina</taxon>
        <taxon>Diplogasteromorpha</taxon>
        <taxon>Diplogasteroidea</taxon>
        <taxon>Neodiplogasteridae</taxon>
        <taxon>Pristionchus</taxon>
    </lineage>
</organism>
<evidence type="ECO:0000313" key="10">
    <source>
        <dbReference type="EnsemblMetazoa" id="PPA05109.1"/>
    </source>
</evidence>
<dbReference type="GO" id="GO:0017124">
    <property type="term" value="F:SH3 domain binding"/>
    <property type="evidence" value="ECO:0007669"/>
    <property type="project" value="UniProtKB-KW"/>
</dbReference>
<feature type="region of interest" description="Disordered" evidence="9">
    <location>
        <begin position="277"/>
        <end position="300"/>
    </location>
</feature>
<comment type="subcellular location">
    <subcellularLocation>
        <location evidence="2">Cell projection</location>
        <location evidence="2">Lamellipodium</location>
    </subcellularLocation>
    <subcellularLocation>
        <location evidence="1">Cytoplasm</location>
        <location evidence="1">Cytoskeleton</location>
    </subcellularLocation>
</comment>
<dbReference type="GO" id="GO:0007411">
    <property type="term" value="P:axon guidance"/>
    <property type="evidence" value="ECO:0000318"/>
    <property type="project" value="GO_Central"/>
</dbReference>
<dbReference type="GO" id="GO:0005925">
    <property type="term" value="C:focal adhesion"/>
    <property type="evidence" value="ECO:0000318"/>
    <property type="project" value="GO_Central"/>
</dbReference>
<dbReference type="GO" id="GO:0005856">
    <property type="term" value="C:cytoskeleton"/>
    <property type="evidence" value="ECO:0007669"/>
    <property type="project" value="UniProtKB-SubCell"/>
</dbReference>
<dbReference type="PROSITE" id="PS50229">
    <property type="entry name" value="WH1"/>
    <property type="match status" value="1"/>
</dbReference>
<keyword evidence="5" id="KW-0729">SH3-binding</keyword>
<dbReference type="Pfam" id="PF00568">
    <property type="entry name" value="WH1"/>
    <property type="match status" value="1"/>
</dbReference>
<feature type="compositionally biased region" description="Basic and acidic residues" evidence="9">
    <location>
        <begin position="124"/>
        <end position="133"/>
    </location>
</feature>
<reference evidence="11" key="1">
    <citation type="journal article" date="2008" name="Nat. Genet.">
        <title>The Pristionchus pacificus genome provides a unique perspective on nematode lifestyle and parasitism.</title>
        <authorList>
            <person name="Dieterich C."/>
            <person name="Clifton S.W."/>
            <person name="Schuster L.N."/>
            <person name="Chinwalla A."/>
            <person name="Delehaunty K."/>
            <person name="Dinkelacker I."/>
            <person name="Fulton L."/>
            <person name="Fulton R."/>
            <person name="Godfrey J."/>
            <person name="Minx P."/>
            <person name="Mitreva M."/>
            <person name="Roeseler W."/>
            <person name="Tian H."/>
            <person name="Witte H."/>
            <person name="Yang S.P."/>
            <person name="Wilson R.K."/>
            <person name="Sommer R.J."/>
        </authorList>
    </citation>
    <scope>NUCLEOTIDE SEQUENCE [LARGE SCALE GENOMIC DNA]</scope>
    <source>
        <strain evidence="11">PS312</strain>
    </source>
</reference>
<dbReference type="SUPFAM" id="SSF50729">
    <property type="entry name" value="PH domain-like"/>
    <property type="match status" value="1"/>
</dbReference>
<evidence type="ECO:0000256" key="9">
    <source>
        <dbReference type="SAM" id="MobiDB-lite"/>
    </source>
</evidence>
<keyword evidence="6" id="KW-0009">Actin-binding</keyword>
<dbReference type="PANTHER" id="PTHR11202:SF22">
    <property type="entry name" value="PROTEIN ENABLED"/>
    <property type="match status" value="1"/>
</dbReference>
<feature type="region of interest" description="Disordered" evidence="9">
    <location>
        <begin position="340"/>
        <end position="394"/>
    </location>
</feature>
<name>A0A2A6C0K7_PRIPA</name>
<dbReference type="PANTHER" id="PTHR11202">
    <property type="entry name" value="SPROUTY-RELATED, EVH1 DOMAIN-CONTAINING PROTEIN FAMILY MEMBER"/>
    <property type="match status" value="1"/>
</dbReference>
<dbReference type="AlphaFoldDB" id="A0A2A6C0K7"/>
<gene>
    <name evidence="10" type="primary">WBGene00094663</name>
</gene>
<dbReference type="Gene3D" id="2.30.29.30">
    <property type="entry name" value="Pleckstrin-homology domain (PH domain)/Phosphotyrosine-binding domain (PTB)"/>
    <property type="match status" value="1"/>
</dbReference>
<dbReference type="GO" id="GO:0005737">
    <property type="term" value="C:cytoplasm"/>
    <property type="evidence" value="ECO:0007669"/>
    <property type="project" value="UniProtKB-ARBA"/>
</dbReference>
<evidence type="ECO:0000256" key="8">
    <source>
        <dbReference type="ARBA" id="ARBA00023273"/>
    </source>
</evidence>
<keyword evidence="8" id="KW-0966">Cell projection</keyword>
<evidence type="ECO:0000256" key="2">
    <source>
        <dbReference type="ARBA" id="ARBA00004510"/>
    </source>
</evidence>
<reference evidence="10" key="2">
    <citation type="submission" date="2022-06" db="UniProtKB">
        <authorList>
            <consortium name="EnsemblMetazoa"/>
        </authorList>
    </citation>
    <scope>IDENTIFICATION</scope>
    <source>
        <strain evidence="10">PS312</strain>
    </source>
</reference>
<protein>
    <submittedName>
        <fullName evidence="10">WH1 domain-containing protein</fullName>
    </submittedName>
</protein>
<keyword evidence="11" id="KW-1185">Reference proteome</keyword>
<evidence type="ECO:0000313" key="11">
    <source>
        <dbReference type="Proteomes" id="UP000005239"/>
    </source>
</evidence>
<feature type="region of interest" description="Disordered" evidence="9">
    <location>
        <begin position="97"/>
        <end position="142"/>
    </location>
</feature>
<evidence type="ECO:0000256" key="3">
    <source>
        <dbReference type="ARBA" id="ARBA00009785"/>
    </source>
</evidence>
<dbReference type="GO" id="GO:0030027">
    <property type="term" value="C:lamellipodium"/>
    <property type="evidence" value="ECO:0007669"/>
    <property type="project" value="UniProtKB-SubCell"/>
</dbReference>
<comment type="similarity">
    <text evidence="3">Belongs to the Ena/VASP family.</text>
</comment>
<accession>A0A2A6C0K7</accession>
<dbReference type="InterPro" id="IPR014885">
    <property type="entry name" value="VASP_tetra"/>
</dbReference>
<feature type="region of interest" description="Disordered" evidence="9">
    <location>
        <begin position="158"/>
        <end position="203"/>
    </location>
</feature>
<dbReference type="Proteomes" id="UP000005239">
    <property type="component" value="Unassembled WGS sequence"/>
</dbReference>
<evidence type="ECO:0000256" key="4">
    <source>
        <dbReference type="ARBA" id="ARBA00022490"/>
    </source>
</evidence>
<feature type="compositionally biased region" description="Basic residues" evidence="9">
    <location>
        <begin position="178"/>
        <end position="194"/>
    </location>
</feature>
<dbReference type="GO" id="GO:0005886">
    <property type="term" value="C:plasma membrane"/>
    <property type="evidence" value="ECO:0000318"/>
    <property type="project" value="GO_Central"/>
</dbReference>
<dbReference type="EnsemblMetazoa" id="PPA05109.1">
    <property type="protein sequence ID" value="PPA05109.1"/>
    <property type="gene ID" value="WBGene00094663"/>
</dbReference>
<evidence type="ECO:0000256" key="5">
    <source>
        <dbReference type="ARBA" id="ARBA00023036"/>
    </source>
</evidence>
<evidence type="ECO:0000256" key="7">
    <source>
        <dbReference type="ARBA" id="ARBA00023212"/>
    </source>
</evidence>
<proteinExistence type="inferred from homology"/>
<dbReference type="InterPro" id="IPR000697">
    <property type="entry name" value="WH1/EVH1_dom"/>
</dbReference>
<dbReference type="OrthoDB" id="31170at2759"/>
<keyword evidence="7" id="KW-0206">Cytoskeleton</keyword>
<feature type="compositionally biased region" description="Acidic residues" evidence="9">
    <location>
        <begin position="347"/>
        <end position="364"/>
    </location>
</feature>
<dbReference type="InterPro" id="IPR011993">
    <property type="entry name" value="PH-like_dom_sf"/>
</dbReference>
<dbReference type="GO" id="GO:0003779">
    <property type="term" value="F:actin binding"/>
    <property type="evidence" value="ECO:0007669"/>
    <property type="project" value="UniProtKB-KW"/>
</dbReference>